<organism evidence="2 3">
    <name type="scientific">Cellulomonas flavigena (strain ATCC 482 / DSM 20109 / BCRC 11376 / JCM 18109 / NBRC 3775 / NCIMB 8073 / NRS 134)</name>
    <dbReference type="NCBI Taxonomy" id="446466"/>
    <lineage>
        <taxon>Bacteria</taxon>
        <taxon>Bacillati</taxon>
        <taxon>Actinomycetota</taxon>
        <taxon>Actinomycetes</taxon>
        <taxon>Micrococcales</taxon>
        <taxon>Cellulomonadaceae</taxon>
        <taxon>Cellulomonas</taxon>
    </lineage>
</organism>
<dbReference type="Pfam" id="PF12804">
    <property type="entry name" value="NTP_transf_3"/>
    <property type="match status" value="1"/>
</dbReference>
<dbReference type="RefSeq" id="WP_013118015.1">
    <property type="nucleotide sequence ID" value="NC_014151.1"/>
</dbReference>
<dbReference type="GO" id="GO:0016779">
    <property type="term" value="F:nucleotidyltransferase activity"/>
    <property type="evidence" value="ECO:0007669"/>
    <property type="project" value="UniProtKB-ARBA"/>
</dbReference>
<dbReference type="Proteomes" id="UP000000849">
    <property type="component" value="Chromosome"/>
</dbReference>
<protein>
    <recommendedName>
        <fullName evidence="1">MobA-like NTP transferase domain-containing protein</fullName>
    </recommendedName>
</protein>
<reference evidence="2 3" key="1">
    <citation type="journal article" date="2010" name="Stand. Genomic Sci.">
        <title>Complete genome sequence of Cellulomonas flavigena type strain (134).</title>
        <authorList>
            <person name="Abt B."/>
            <person name="Foster B."/>
            <person name="Lapidus A."/>
            <person name="Clum A."/>
            <person name="Sun H."/>
            <person name="Pukall R."/>
            <person name="Lucas S."/>
            <person name="Glavina Del Rio T."/>
            <person name="Nolan M."/>
            <person name="Tice H."/>
            <person name="Cheng J.F."/>
            <person name="Pitluck S."/>
            <person name="Liolios K."/>
            <person name="Ivanova N."/>
            <person name="Mavromatis K."/>
            <person name="Ovchinnikova G."/>
            <person name="Pati A."/>
            <person name="Goodwin L."/>
            <person name="Chen A."/>
            <person name="Palaniappan K."/>
            <person name="Land M."/>
            <person name="Hauser L."/>
            <person name="Chang Y.J."/>
            <person name="Jeffries C.D."/>
            <person name="Rohde M."/>
            <person name="Goker M."/>
            <person name="Woyke T."/>
            <person name="Bristow J."/>
            <person name="Eisen J.A."/>
            <person name="Markowitz V."/>
            <person name="Hugenholtz P."/>
            <person name="Kyrpides N.C."/>
            <person name="Klenk H.P."/>
        </authorList>
    </citation>
    <scope>NUCLEOTIDE SEQUENCE [LARGE SCALE GENOMIC DNA]</scope>
    <source>
        <strain evidence="3">ATCC 482 / DSM 20109 / BCRC 11376 / JCM 18109 / NBRC 3775 / NCIMB 8073 / NRS 134</strain>
    </source>
</reference>
<dbReference type="SUPFAM" id="SSF53448">
    <property type="entry name" value="Nucleotide-diphospho-sugar transferases"/>
    <property type="match status" value="1"/>
</dbReference>
<dbReference type="InterPro" id="IPR025877">
    <property type="entry name" value="MobA-like_NTP_Trfase"/>
</dbReference>
<gene>
    <name evidence="2" type="ordered locus">Cfla_2799</name>
</gene>
<feature type="domain" description="MobA-like NTP transferase" evidence="1">
    <location>
        <begin position="7"/>
        <end position="167"/>
    </location>
</feature>
<dbReference type="CDD" id="cd04182">
    <property type="entry name" value="GT_2_like_f"/>
    <property type="match status" value="1"/>
</dbReference>
<dbReference type="PANTHER" id="PTHR43777">
    <property type="entry name" value="MOLYBDENUM COFACTOR CYTIDYLYLTRANSFERASE"/>
    <property type="match status" value="1"/>
</dbReference>
<dbReference type="EMBL" id="CP001964">
    <property type="protein sequence ID" value="ADG75684.1"/>
    <property type="molecule type" value="Genomic_DNA"/>
</dbReference>
<dbReference type="InterPro" id="IPR029044">
    <property type="entry name" value="Nucleotide-diphossugar_trans"/>
</dbReference>
<evidence type="ECO:0000313" key="3">
    <source>
        <dbReference type="Proteomes" id="UP000000849"/>
    </source>
</evidence>
<dbReference type="KEGG" id="cfl:Cfla_2799"/>
<name>D5UJP6_CELFN</name>
<dbReference type="Gene3D" id="3.90.550.10">
    <property type="entry name" value="Spore Coat Polysaccharide Biosynthesis Protein SpsA, Chain A"/>
    <property type="match status" value="1"/>
</dbReference>
<dbReference type="AlphaFoldDB" id="D5UJP6"/>
<sequence length="189" mass="19494">MPERLLGIVLAAGAGTRMGRPKALCSTPAGVPWLVRAYDALTGGGCGQVRVVLGAAADEARALVPPGAVTVVADDWANGMGASLAAGLADPVDPRTVAVVVTLVDLPDLDARAVARVTRGPVTAQDLRRATFAGAPGHPVLVGRAHWVPLRARLRGDAGARAYLRAHPPLEVDCTDLPGGFDRDRPVPR</sequence>
<dbReference type="HOGENOM" id="CLU_061980_2_2_11"/>
<dbReference type="STRING" id="446466.Cfla_2799"/>
<keyword evidence="3" id="KW-1185">Reference proteome</keyword>
<accession>D5UJP6</accession>
<proteinExistence type="predicted"/>
<dbReference type="PANTHER" id="PTHR43777:SF1">
    <property type="entry name" value="MOLYBDENUM COFACTOR CYTIDYLYLTRANSFERASE"/>
    <property type="match status" value="1"/>
</dbReference>
<evidence type="ECO:0000259" key="1">
    <source>
        <dbReference type="Pfam" id="PF12804"/>
    </source>
</evidence>
<dbReference type="eggNOG" id="COG2068">
    <property type="taxonomic scope" value="Bacteria"/>
</dbReference>
<evidence type="ECO:0000313" key="2">
    <source>
        <dbReference type="EMBL" id="ADG75684.1"/>
    </source>
</evidence>